<dbReference type="PANTHER" id="PTHR15813">
    <property type="entry name" value="SORTING NEXIN-22 AND 24"/>
    <property type="match status" value="1"/>
</dbReference>
<accession>A0A7D9K1R8</accession>
<evidence type="ECO:0000256" key="5">
    <source>
        <dbReference type="ARBA" id="ARBA00023121"/>
    </source>
</evidence>
<dbReference type="PROSITE" id="PS50195">
    <property type="entry name" value="PX"/>
    <property type="match status" value="1"/>
</dbReference>
<keyword evidence="7" id="KW-0968">Cytoplasmic vesicle</keyword>
<dbReference type="InterPro" id="IPR001683">
    <property type="entry name" value="PX_dom"/>
</dbReference>
<dbReference type="GO" id="GO:1901981">
    <property type="term" value="F:phosphatidylinositol phosphate binding"/>
    <property type="evidence" value="ECO:0007669"/>
    <property type="project" value="TreeGrafter"/>
</dbReference>
<organism evidence="8 9">
    <name type="scientific">Paramuricea clavata</name>
    <name type="common">Red gorgonian</name>
    <name type="synonym">Violescent sea-whip</name>
    <dbReference type="NCBI Taxonomy" id="317549"/>
    <lineage>
        <taxon>Eukaryota</taxon>
        <taxon>Metazoa</taxon>
        <taxon>Cnidaria</taxon>
        <taxon>Anthozoa</taxon>
        <taxon>Octocorallia</taxon>
        <taxon>Malacalcyonacea</taxon>
        <taxon>Plexauridae</taxon>
        <taxon>Paramuricea</taxon>
    </lineage>
</organism>
<name>A0A7D9K1R8_PARCT</name>
<sequence>MDANNAFRNPSSVIKIDIPRFERVIEPTGKDYTVYKVVIAKAGGTKEIEKRYSEFDKLQRRLNKSDQLPRNIEFPPKTFIFNSGSIKEERRRKLRIFLQQLCDLNPIPEEVLAFLGISQPVQSNLTNSKIIDTYSSSEDLLDSSTSYTHQSLLAFTNDPYIFDHEQSQDDILLKGILDGIYEDSTTGLDVGNR</sequence>
<evidence type="ECO:0000256" key="6">
    <source>
        <dbReference type="ARBA" id="ARBA00023136"/>
    </source>
</evidence>
<comment type="subcellular location">
    <subcellularLocation>
        <location evidence="1">Cytoplasmic vesicle membrane</location>
        <topology evidence="1">Peripheral membrane protein</topology>
        <orientation evidence="1">Cytoplasmic side</orientation>
    </subcellularLocation>
</comment>
<dbReference type="GO" id="GO:0015031">
    <property type="term" value="P:protein transport"/>
    <property type="evidence" value="ECO:0007669"/>
    <property type="project" value="UniProtKB-KW"/>
</dbReference>
<keyword evidence="4" id="KW-0653">Protein transport</keyword>
<comment type="caution">
    <text evidence="8">The sequence shown here is derived from an EMBL/GenBank/DDBJ whole genome shotgun (WGS) entry which is preliminary data.</text>
</comment>
<evidence type="ECO:0000256" key="2">
    <source>
        <dbReference type="ARBA" id="ARBA00010883"/>
    </source>
</evidence>
<evidence type="ECO:0000256" key="3">
    <source>
        <dbReference type="ARBA" id="ARBA00022448"/>
    </source>
</evidence>
<dbReference type="Proteomes" id="UP001152795">
    <property type="component" value="Unassembled WGS sequence"/>
</dbReference>
<proteinExistence type="inferred from homology"/>
<dbReference type="SMART" id="SM00312">
    <property type="entry name" value="PX"/>
    <property type="match status" value="1"/>
</dbReference>
<dbReference type="InterPro" id="IPR036871">
    <property type="entry name" value="PX_dom_sf"/>
</dbReference>
<dbReference type="SUPFAM" id="SSF64268">
    <property type="entry name" value="PX domain"/>
    <property type="match status" value="1"/>
</dbReference>
<dbReference type="EMBL" id="CACRXK020025508">
    <property type="protein sequence ID" value="CAB4039526.1"/>
    <property type="molecule type" value="Genomic_DNA"/>
</dbReference>
<keyword evidence="3" id="KW-0813">Transport</keyword>
<dbReference type="GO" id="GO:0030659">
    <property type="term" value="C:cytoplasmic vesicle membrane"/>
    <property type="evidence" value="ECO:0007669"/>
    <property type="project" value="UniProtKB-SubCell"/>
</dbReference>
<evidence type="ECO:0000256" key="4">
    <source>
        <dbReference type="ARBA" id="ARBA00022927"/>
    </source>
</evidence>
<dbReference type="OrthoDB" id="93876at2759"/>
<reference evidence="8" key="1">
    <citation type="submission" date="2020-04" db="EMBL/GenBank/DDBJ databases">
        <authorList>
            <person name="Alioto T."/>
            <person name="Alioto T."/>
            <person name="Gomez Garrido J."/>
        </authorList>
    </citation>
    <scope>NUCLEOTIDE SEQUENCE</scope>
    <source>
        <strain evidence="8">A484AB</strain>
    </source>
</reference>
<dbReference type="Gene3D" id="3.30.1520.10">
    <property type="entry name" value="Phox-like domain"/>
    <property type="match status" value="1"/>
</dbReference>
<dbReference type="PANTHER" id="PTHR15813:SF9">
    <property type="entry name" value="PX DOMAIN-CONTAINING PROTEIN"/>
    <property type="match status" value="1"/>
</dbReference>
<protein>
    <submittedName>
        <fullName evidence="8">Sorting nexin-24</fullName>
    </submittedName>
</protein>
<evidence type="ECO:0000256" key="7">
    <source>
        <dbReference type="ARBA" id="ARBA00023329"/>
    </source>
</evidence>
<comment type="similarity">
    <text evidence="2">Belongs to the sorting nexin family.</text>
</comment>
<keyword evidence="9" id="KW-1185">Reference proteome</keyword>
<evidence type="ECO:0000313" key="8">
    <source>
        <dbReference type="EMBL" id="CAB4039526.1"/>
    </source>
</evidence>
<keyword evidence="6" id="KW-0472">Membrane</keyword>
<evidence type="ECO:0000256" key="1">
    <source>
        <dbReference type="ARBA" id="ARBA00004180"/>
    </source>
</evidence>
<gene>
    <name evidence="8" type="ORF">PACLA_8A076432</name>
</gene>
<keyword evidence="5" id="KW-0446">Lipid-binding</keyword>
<dbReference type="InterPro" id="IPR052467">
    <property type="entry name" value="Sorting_nexin_PX-domain"/>
</dbReference>
<evidence type="ECO:0000313" key="9">
    <source>
        <dbReference type="Proteomes" id="UP001152795"/>
    </source>
</evidence>
<dbReference type="AlphaFoldDB" id="A0A7D9K1R8"/>
<dbReference type="Pfam" id="PF00787">
    <property type="entry name" value="PX"/>
    <property type="match status" value="1"/>
</dbReference>